<protein>
    <submittedName>
        <fullName evidence="9">Precorrin-3B synthase</fullName>
    </submittedName>
</protein>
<dbReference type="SUPFAM" id="SSF56014">
    <property type="entry name" value="Nitrite and sulphite reductase 4Fe-4S domain-like"/>
    <property type="match status" value="1"/>
</dbReference>
<gene>
    <name evidence="9" type="ORF">EDD33_1125</name>
</gene>
<dbReference type="Pfam" id="PF03460">
    <property type="entry name" value="NIR_SIR_ferr"/>
    <property type="match status" value="1"/>
</dbReference>
<feature type="region of interest" description="Disordered" evidence="7">
    <location>
        <begin position="221"/>
        <end position="247"/>
    </location>
</feature>
<dbReference type="InterPro" id="IPR051329">
    <property type="entry name" value="NIR_SIR_4Fe-4S"/>
</dbReference>
<dbReference type="GO" id="GO:0016491">
    <property type="term" value="F:oxidoreductase activity"/>
    <property type="evidence" value="ECO:0007669"/>
    <property type="project" value="UniProtKB-KW"/>
</dbReference>
<keyword evidence="10" id="KW-1185">Reference proteome</keyword>
<dbReference type="AlphaFoldDB" id="A0A3N2CRY7"/>
<evidence type="ECO:0000256" key="1">
    <source>
        <dbReference type="ARBA" id="ARBA00022485"/>
    </source>
</evidence>
<evidence type="ECO:0000256" key="4">
    <source>
        <dbReference type="ARBA" id="ARBA00023002"/>
    </source>
</evidence>
<evidence type="ECO:0000256" key="3">
    <source>
        <dbReference type="ARBA" id="ARBA00022723"/>
    </source>
</evidence>
<evidence type="ECO:0000256" key="6">
    <source>
        <dbReference type="ARBA" id="ARBA00023014"/>
    </source>
</evidence>
<reference evidence="9 10" key="1">
    <citation type="submission" date="2018-11" db="EMBL/GenBank/DDBJ databases">
        <title>Sequencing the genomes of 1000 actinobacteria strains.</title>
        <authorList>
            <person name="Klenk H.-P."/>
        </authorList>
    </citation>
    <scope>NUCLEOTIDE SEQUENCE [LARGE SCALE GENOMIC DNA]</scope>
    <source>
        <strain evidence="9 10">DSM 12652</strain>
    </source>
</reference>
<evidence type="ECO:0000256" key="7">
    <source>
        <dbReference type="SAM" id="MobiDB-lite"/>
    </source>
</evidence>
<dbReference type="EMBL" id="RKHO01000001">
    <property type="protein sequence ID" value="ROR90289.1"/>
    <property type="molecule type" value="Genomic_DNA"/>
</dbReference>
<keyword evidence="2" id="KW-0349">Heme</keyword>
<evidence type="ECO:0000256" key="5">
    <source>
        <dbReference type="ARBA" id="ARBA00023004"/>
    </source>
</evidence>
<keyword evidence="4" id="KW-0560">Oxidoreductase</keyword>
<keyword evidence="6" id="KW-0411">Iron-sulfur</keyword>
<sequence length="291" mass="30471">MTPTSTRSRRDLCPGVLRPWAADDGALVRVRLVGGRVPAASLAGLAAVARTHGDGRLHLTGRANLQLRALPWSDPTTGALPDEVVAAVEATGLLPSRSHELGRNVMVSPFSGLAGGRADLRPVADELDELLRADPALADLPGRFLQVLDDGRGDLVDRGTDLGLVALDERTGQLRVGDAWGPVVTLTEAPRLLVDLAARFLAVRGTGPTAPWHVEELDAPLHPAGPRDPRVPAASERAAYGPQSGGDHVAVPDGVLDADLVDRLVAPGRELVVTPWHGVVVPAESGREVVA</sequence>
<evidence type="ECO:0000313" key="9">
    <source>
        <dbReference type="EMBL" id="ROR90289.1"/>
    </source>
</evidence>
<dbReference type="PANTHER" id="PTHR32439:SF9">
    <property type="entry name" value="BLR3264 PROTEIN"/>
    <property type="match status" value="1"/>
</dbReference>
<evidence type="ECO:0000313" key="10">
    <source>
        <dbReference type="Proteomes" id="UP000281738"/>
    </source>
</evidence>
<name>A0A3N2CRY7_9ACTN</name>
<keyword evidence="3" id="KW-0479">Metal-binding</keyword>
<feature type="domain" description="Nitrite/Sulfite reductase ferredoxin-like" evidence="8">
    <location>
        <begin position="25"/>
        <end position="70"/>
    </location>
</feature>
<organism evidence="9 10">
    <name type="scientific">Nocardioides aurantiacus</name>
    <dbReference type="NCBI Taxonomy" id="86796"/>
    <lineage>
        <taxon>Bacteria</taxon>
        <taxon>Bacillati</taxon>
        <taxon>Actinomycetota</taxon>
        <taxon>Actinomycetes</taxon>
        <taxon>Propionibacteriales</taxon>
        <taxon>Nocardioidaceae</taxon>
        <taxon>Nocardioides</taxon>
    </lineage>
</organism>
<dbReference type="InterPro" id="IPR036136">
    <property type="entry name" value="Nit/Sulf_reduc_fer-like_dom_sf"/>
</dbReference>
<dbReference type="GO" id="GO:0051539">
    <property type="term" value="F:4 iron, 4 sulfur cluster binding"/>
    <property type="evidence" value="ECO:0007669"/>
    <property type="project" value="UniProtKB-KW"/>
</dbReference>
<dbReference type="GO" id="GO:0046872">
    <property type="term" value="F:metal ion binding"/>
    <property type="evidence" value="ECO:0007669"/>
    <property type="project" value="UniProtKB-KW"/>
</dbReference>
<dbReference type="InterPro" id="IPR045854">
    <property type="entry name" value="NO2/SO3_Rdtase_4Fe4S_sf"/>
</dbReference>
<dbReference type="InterPro" id="IPR005117">
    <property type="entry name" value="NiRdtase/SiRdtase_haem-b_fer"/>
</dbReference>
<evidence type="ECO:0000259" key="8">
    <source>
        <dbReference type="Pfam" id="PF03460"/>
    </source>
</evidence>
<comment type="caution">
    <text evidence="9">The sequence shown here is derived from an EMBL/GenBank/DDBJ whole genome shotgun (WGS) entry which is preliminary data.</text>
</comment>
<proteinExistence type="predicted"/>
<dbReference type="SUPFAM" id="SSF55124">
    <property type="entry name" value="Nitrite/Sulfite reductase N-terminal domain-like"/>
    <property type="match status" value="1"/>
</dbReference>
<dbReference type="RefSeq" id="WP_123389463.1">
    <property type="nucleotide sequence ID" value="NZ_RKHO01000001.1"/>
</dbReference>
<keyword evidence="5" id="KW-0408">Iron</keyword>
<dbReference type="Gene3D" id="3.90.480.10">
    <property type="entry name" value="Sulfite Reductase Hemoprotein,Domain 2"/>
    <property type="match status" value="1"/>
</dbReference>
<dbReference type="Proteomes" id="UP000281738">
    <property type="component" value="Unassembled WGS sequence"/>
</dbReference>
<evidence type="ECO:0000256" key="2">
    <source>
        <dbReference type="ARBA" id="ARBA00022617"/>
    </source>
</evidence>
<accession>A0A3N2CRY7</accession>
<dbReference type="Gene3D" id="3.30.413.10">
    <property type="entry name" value="Sulfite Reductase Hemoprotein, domain 1"/>
    <property type="match status" value="1"/>
</dbReference>
<keyword evidence="1" id="KW-0004">4Fe-4S</keyword>
<dbReference type="OrthoDB" id="105450at2"/>
<dbReference type="PANTHER" id="PTHR32439">
    <property type="entry name" value="FERREDOXIN--NITRITE REDUCTASE, CHLOROPLASTIC"/>
    <property type="match status" value="1"/>
</dbReference>